<dbReference type="InterPro" id="IPR017853">
    <property type="entry name" value="GH"/>
</dbReference>
<dbReference type="Pfam" id="PF02446">
    <property type="entry name" value="Glyco_hydro_77"/>
    <property type="match status" value="1"/>
</dbReference>
<evidence type="ECO:0000256" key="3">
    <source>
        <dbReference type="ARBA" id="ARBA00012560"/>
    </source>
</evidence>
<accession>A0A8S2V3N7</accession>
<dbReference type="EC" id="2.4.1.25" evidence="3"/>
<dbReference type="EMBL" id="CAJNOK010044705">
    <property type="protein sequence ID" value="CAF1575685.1"/>
    <property type="molecule type" value="Genomic_DNA"/>
</dbReference>
<keyword evidence="4" id="KW-0328">Glycosyltransferase</keyword>
<dbReference type="GO" id="GO:0005975">
    <property type="term" value="P:carbohydrate metabolic process"/>
    <property type="evidence" value="ECO:0007669"/>
    <property type="project" value="InterPro"/>
</dbReference>
<dbReference type="EMBL" id="CAJOBA010067627">
    <property type="protein sequence ID" value="CAF4372446.1"/>
    <property type="molecule type" value="Genomic_DNA"/>
</dbReference>
<protein>
    <recommendedName>
        <fullName evidence="3">4-alpha-glucanotransferase</fullName>
        <ecNumber evidence="3">2.4.1.25</ecNumber>
    </recommendedName>
    <alternativeName>
        <fullName evidence="7">Amylomaltase</fullName>
    </alternativeName>
    <alternativeName>
        <fullName evidence="8">Disproportionating enzyme</fullName>
    </alternativeName>
</protein>
<dbReference type="InterPro" id="IPR003385">
    <property type="entry name" value="Glyco_hydro_77"/>
</dbReference>
<dbReference type="Gene3D" id="3.20.20.80">
    <property type="entry name" value="Glycosidases"/>
    <property type="match status" value="1"/>
</dbReference>
<gene>
    <name evidence="9" type="ORF">OVA965_LOCUS40649</name>
    <name evidence="10" type="ORF">TMI583_LOCUS42119</name>
</gene>
<dbReference type="GO" id="GO:0004134">
    <property type="term" value="F:4-alpha-glucanotransferase activity"/>
    <property type="evidence" value="ECO:0007669"/>
    <property type="project" value="UniProtKB-EC"/>
</dbReference>
<dbReference type="PANTHER" id="PTHR32438">
    <property type="entry name" value="4-ALPHA-GLUCANOTRANSFERASE DPE1, CHLOROPLASTIC/AMYLOPLASTIC"/>
    <property type="match status" value="1"/>
</dbReference>
<comment type="similarity">
    <text evidence="2">Belongs to the disproportionating enzyme family.</text>
</comment>
<evidence type="ECO:0000256" key="6">
    <source>
        <dbReference type="ARBA" id="ARBA00023277"/>
    </source>
</evidence>
<dbReference type="PANTHER" id="PTHR32438:SF5">
    <property type="entry name" value="4-ALPHA-GLUCANOTRANSFERASE DPE1, CHLOROPLASTIC_AMYLOPLASTIC"/>
    <property type="match status" value="1"/>
</dbReference>
<evidence type="ECO:0000256" key="5">
    <source>
        <dbReference type="ARBA" id="ARBA00022679"/>
    </source>
</evidence>
<sequence length="95" mass="11429">VSASAGNPLFISPDLLLSSNLIEKDDLKTDLKFSDEYIYFKQVHEFKEKLFEKAYKKFMTTSQNNNENEKKLNEFYENEKYWIDDYSIFMTMKEQ</sequence>
<comment type="catalytic activity">
    <reaction evidence="1">
        <text>Transfers a segment of a (1-&gt;4)-alpha-D-glucan to a new position in an acceptor, which may be glucose or a (1-&gt;4)-alpha-D-glucan.</text>
        <dbReference type="EC" id="2.4.1.25"/>
    </reaction>
</comment>
<evidence type="ECO:0000256" key="8">
    <source>
        <dbReference type="ARBA" id="ARBA00031501"/>
    </source>
</evidence>
<evidence type="ECO:0000256" key="4">
    <source>
        <dbReference type="ARBA" id="ARBA00022676"/>
    </source>
</evidence>
<keyword evidence="5" id="KW-0808">Transferase</keyword>
<dbReference type="AlphaFoldDB" id="A0A8S2V3N7"/>
<comment type="caution">
    <text evidence="10">The sequence shown here is derived from an EMBL/GenBank/DDBJ whole genome shotgun (WGS) entry which is preliminary data.</text>
</comment>
<reference evidence="10" key="1">
    <citation type="submission" date="2021-02" db="EMBL/GenBank/DDBJ databases">
        <authorList>
            <person name="Nowell W R."/>
        </authorList>
    </citation>
    <scope>NUCLEOTIDE SEQUENCE</scope>
</reference>
<dbReference type="Proteomes" id="UP000682733">
    <property type="component" value="Unassembled WGS sequence"/>
</dbReference>
<evidence type="ECO:0000313" key="10">
    <source>
        <dbReference type="EMBL" id="CAF4372446.1"/>
    </source>
</evidence>
<feature type="non-terminal residue" evidence="10">
    <location>
        <position position="1"/>
    </location>
</feature>
<proteinExistence type="inferred from homology"/>
<name>A0A8S2V3N7_9BILA</name>
<evidence type="ECO:0000313" key="11">
    <source>
        <dbReference type="Proteomes" id="UP000682733"/>
    </source>
</evidence>
<evidence type="ECO:0000256" key="7">
    <source>
        <dbReference type="ARBA" id="ARBA00031423"/>
    </source>
</evidence>
<dbReference type="Proteomes" id="UP000677228">
    <property type="component" value="Unassembled WGS sequence"/>
</dbReference>
<evidence type="ECO:0000313" key="9">
    <source>
        <dbReference type="EMBL" id="CAF1575685.1"/>
    </source>
</evidence>
<feature type="non-terminal residue" evidence="10">
    <location>
        <position position="95"/>
    </location>
</feature>
<dbReference type="SUPFAM" id="SSF51445">
    <property type="entry name" value="(Trans)glycosidases"/>
    <property type="match status" value="1"/>
</dbReference>
<keyword evidence="6" id="KW-0119">Carbohydrate metabolism</keyword>
<evidence type="ECO:0000256" key="2">
    <source>
        <dbReference type="ARBA" id="ARBA00005684"/>
    </source>
</evidence>
<evidence type="ECO:0000256" key="1">
    <source>
        <dbReference type="ARBA" id="ARBA00000439"/>
    </source>
</evidence>
<organism evidence="10 11">
    <name type="scientific">Didymodactylos carnosus</name>
    <dbReference type="NCBI Taxonomy" id="1234261"/>
    <lineage>
        <taxon>Eukaryota</taxon>
        <taxon>Metazoa</taxon>
        <taxon>Spiralia</taxon>
        <taxon>Gnathifera</taxon>
        <taxon>Rotifera</taxon>
        <taxon>Eurotatoria</taxon>
        <taxon>Bdelloidea</taxon>
        <taxon>Philodinida</taxon>
        <taxon>Philodinidae</taxon>
        <taxon>Didymodactylos</taxon>
    </lineage>
</organism>